<gene>
    <name evidence="1" type="ORF">NEZAVI_LOCUS13713</name>
</gene>
<sequence>MHMSDVDYFSMAPFHQNVNKLVNPRANLLEPSSREP</sequence>
<dbReference type="EMBL" id="OV725082">
    <property type="protein sequence ID" value="CAH1405515.1"/>
    <property type="molecule type" value="Genomic_DNA"/>
</dbReference>
<accession>A0A9P0HP78</accession>
<evidence type="ECO:0000313" key="2">
    <source>
        <dbReference type="Proteomes" id="UP001152798"/>
    </source>
</evidence>
<keyword evidence="2" id="KW-1185">Reference proteome</keyword>
<organism evidence="1 2">
    <name type="scientific">Nezara viridula</name>
    <name type="common">Southern green stink bug</name>
    <name type="synonym">Cimex viridulus</name>
    <dbReference type="NCBI Taxonomy" id="85310"/>
    <lineage>
        <taxon>Eukaryota</taxon>
        <taxon>Metazoa</taxon>
        <taxon>Ecdysozoa</taxon>
        <taxon>Arthropoda</taxon>
        <taxon>Hexapoda</taxon>
        <taxon>Insecta</taxon>
        <taxon>Pterygota</taxon>
        <taxon>Neoptera</taxon>
        <taxon>Paraneoptera</taxon>
        <taxon>Hemiptera</taxon>
        <taxon>Heteroptera</taxon>
        <taxon>Panheteroptera</taxon>
        <taxon>Pentatomomorpha</taxon>
        <taxon>Pentatomoidea</taxon>
        <taxon>Pentatomidae</taxon>
        <taxon>Pentatominae</taxon>
        <taxon>Nezara</taxon>
    </lineage>
</organism>
<dbReference type="AlphaFoldDB" id="A0A9P0HP78"/>
<name>A0A9P0HP78_NEZVI</name>
<proteinExistence type="predicted"/>
<protein>
    <submittedName>
        <fullName evidence="1">Uncharacterized protein</fullName>
    </submittedName>
</protein>
<reference evidence="1" key="1">
    <citation type="submission" date="2022-01" db="EMBL/GenBank/DDBJ databases">
        <authorList>
            <person name="King R."/>
        </authorList>
    </citation>
    <scope>NUCLEOTIDE SEQUENCE</scope>
</reference>
<evidence type="ECO:0000313" key="1">
    <source>
        <dbReference type="EMBL" id="CAH1405515.1"/>
    </source>
</evidence>
<dbReference type="Proteomes" id="UP001152798">
    <property type="component" value="Chromosome 6"/>
</dbReference>